<organism evidence="2 3">
    <name type="scientific">Araneus ventricosus</name>
    <name type="common">Orbweaver spider</name>
    <name type="synonym">Epeira ventricosa</name>
    <dbReference type="NCBI Taxonomy" id="182803"/>
    <lineage>
        <taxon>Eukaryota</taxon>
        <taxon>Metazoa</taxon>
        <taxon>Ecdysozoa</taxon>
        <taxon>Arthropoda</taxon>
        <taxon>Chelicerata</taxon>
        <taxon>Arachnida</taxon>
        <taxon>Araneae</taxon>
        <taxon>Araneomorphae</taxon>
        <taxon>Entelegynae</taxon>
        <taxon>Araneoidea</taxon>
        <taxon>Araneidae</taxon>
        <taxon>Araneus</taxon>
    </lineage>
</organism>
<evidence type="ECO:0000313" key="2">
    <source>
        <dbReference type="EMBL" id="GBN43770.1"/>
    </source>
</evidence>
<feature type="compositionally biased region" description="Polar residues" evidence="1">
    <location>
        <begin position="12"/>
        <end position="23"/>
    </location>
</feature>
<name>A0A4Y2NZL7_ARAVE</name>
<dbReference type="EMBL" id="BGPR01010015">
    <property type="protein sequence ID" value="GBN43770.1"/>
    <property type="molecule type" value="Genomic_DNA"/>
</dbReference>
<sequence>MIFSPERGRSNMCPNSPMRTLSPTATTIQPELADAYIQPELADANSVPELADANIEPELADANIAPDGGITNDNKSEIIAVIYNLSFYSYQRQNCNIILMRNSRDSRKLKYRRNRTKHELVKFYNSNIFQLICCSVS</sequence>
<feature type="region of interest" description="Disordered" evidence="1">
    <location>
        <begin position="1"/>
        <end position="23"/>
    </location>
</feature>
<dbReference type="AlphaFoldDB" id="A0A4Y2NZL7"/>
<keyword evidence="3" id="KW-1185">Reference proteome</keyword>
<proteinExistence type="predicted"/>
<reference evidence="2 3" key="1">
    <citation type="journal article" date="2019" name="Sci. Rep.">
        <title>Orb-weaving spider Araneus ventricosus genome elucidates the spidroin gene catalogue.</title>
        <authorList>
            <person name="Kono N."/>
            <person name="Nakamura H."/>
            <person name="Ohtoshi R."/>
            <person name="Moran D.A.P."/>
            <person name="Shinohara A."/>
            <person name="Yoshida Y."/>
            <person name="Fujiwara M."/>
            <person name="Mori M."/>
            <person name="Tomita M."/>
            <person name="Arakawa K."/>
        </authorList>
    </citation>
    <scope>NUCLEOTIDE SEQUENCE [LARGE SCALE GENOMIC DNA]</scope>
</reference>
<protein>
    <submittedName>
        <fullName evidence="2">Uncharacterized protein</fullName>
    </submittedName>
</protein>
<dbReference type="Proteomes" id="UP000499080">
    <property type="component" value="Unassembled WGS sequence"/>
</dbReference>
<evidence type="ECO:0000313" key="3">
    <source>
        <dbReference type="Proteomes" id="UP000499080"/>
    </source>
</evidence>
<comment type="caution">
    <text evidence="2">The sequence shown here is derived from an EMBL/GenBank/DDBJ whole genome shotgun (WGS) entry which is preliminary data.</text>
</comment>
<evidence type="ECO:0000256" key="1">
    <source>
        <dbReference type="SAM" id="MobiDB-lite"/>
    </source>
</evidence>
<accession>A0A4Y2NZL7</accession>
<gene>
    <name evidence="2" type="ORF">AVEN_176971_1</name>
</gene>